<organism evidence="2 3">
    <name type="scientific">Marasmiellus scandens</name>
    <dbReference type="NCBI Taxonomy" id="2682957"/>
    <lineage>
        <taxon>Eukaryota</taxon>
        <taxon>Fungi</taxon>
        <taxon>Dikarya</taxon>
        <taxon>Basidiomycota</taxon>
        <taxon>Agaricomycotina</taxon>
        <taxon>Agaricomycetes</taxon>
        <taxon>Agaricomycetidae</taxon>
        <taxon>Agaricales</taxon>
        <taxon>Marasmiineae</taxon>
        <taxon>Omphalotaceae</taxon>
        <taxon>Marasmiellus</taxon>
    </lineage>
</organism>
<proteinExistence type="predicted"/>
<feature type="domain" description="F-box" evidence="1">
    <location>
        <begin position="12"/>
        <end position="49"/>
    </location>
</feature>
<dbReference type="SUPFAM" id="SSF52047">
    <property type="entry name" value="RNI-like"/>
    <property type="match status" value="1"/>
</dbReference>
<dbReference type="SUPFAM" id="SSF81383">
    <property type="entry name" value="F-box domain"/>
    <property type="match status" value="1"/>
</dbReference>
<comment type="caution">
    <text evidence="2">The sequence shown here is derived from an EMBL/GenBank/DDBJ whole genome shotgun (WGS) entry which is preliminary data.</text>
</comment>
<dbReference type="Gene3D" id="3.80.10.10">
    <property type="entry name" value="Ribonuclease Inhibitor"/>
    <property type="match status" value="1"/>
</dbReference>
<dbReference type="Proteomes" id="UP001498398">
    <property type="component" value="Unassembled WGS sequence"/>
</dbReference>
<evidence type="ECO:0000313" key="2">
    <source>
        <dbReference type="EMBL" id="KAK7466188.1"/>
    </source>
</evidence>
<protein>
    <recommendedName>
        <fullName evidence="1">F-box domain-containing protein</fullName>
    </recommendedName>
</protein>
<name>A0ABR1JU67_9AGAR</name>
<gene>
    <name evidence="2" type="ORF">VKT23_004912</name>
</gene>
<dbReference type="CDD" id="cd09917">
    <property type="entry name" value="F-box_SF"/>
    <property type="match status" value="1"/>
</dbReference>
<keyword evidence="3" id="KW-1185">Reference proteome</keyword>
<dbReference type="Pfam" id="PF12937">
    <property type="entry name" value="F-box-like"/>
    <property type="match status" value="1"/>
</dbReference>
<accession>A0ABR1JU67</accession>
<dbReference type="InterPro" id="IPR036047">
    <property type="entry name" value="F-box-like_dom_sf"/>
</dbReference>
<sequence length="537" mass="60756">MSETALHVLAISEVLRMIFCNLERRWLVCCALVCKGWSEVALDVLWYKVEGVLQLAAALAPVGKPYNSISDYEYLGRPGDCELLRRWSRFESMYCNRVHVFHVNKYFYALLRPLSQIRPPRPLLPKLRTFIYDGCVDLNCVDVLVTFLHEGVERCTLSDRITLREKLTVPGFSALCHFIEVRTPFLTHLVLNFSPNPEFVEFVAHLFRTGLSRVIAVELPAFRDISTILSAARYHPKIQNLTFGRYELRRNQPSLAVAVVGPPDSSDVSFLHLEQISFNTAKYKALCDFFVGSFRKLRFVNILTCTVESPSAIRMIVSKMSQSCPNICSLKVSFVDALSKHVPNLASLEDILHLEDIMPVLQCPNITHFDFQHPYPFDITDSGIQAIALAWPKLTYIRLCPTPVYGCDDISVVSKPSVGAFAILFEHCPLIEEIHLLIDANASFTLSSSPVQPKNIRVVGVGRSSISDQHEVALNFNQFCPPHVKLSFDVAWFANTHNEAVSNKWGDVRRLLPLMNELKARFIVSADRHKGDSMEEV</sequence>
<dbReference type="InterPro" id="IPR001810">
    <property type="entry name" value="F-box_dom"/>
</dbReference>
<reference evidence="2 3" key="1">
    <citation type="submission" date="2024-01" db="EMBL/GenBank/DDBJ databases">
        <title>A draft genome for the cacao thread blight pathogen Marasmiellus scandens.</title>
        <authorList>
            <person name="Baruah I.K."/>
            <person name="Leung J."/>
            <person name="Bukari Y."/>
            <person name="Amoako-Attah I."/>
            <person name="Meinhardt L.W."/>
            <person name="Bailey B.A."/>
            <person name="Cohen S.P."/>
        </authorList>
    </citation>
    <scope>NUCLEOTIDE SEQUENCE [LARGE SCALE GENOMIC DNA]</scope>
    <source>
        <strain evidence="2 3">GH-19</strain>
    </source>
</reference>
<dbReference type="EMBL" id="JBANRG010000005">
    <property type="protein sequence ID" value="KAK7466188.1"/>
    <property type="molecule type" value="Genomic_DNA"/>
</dbReference>
<dbReference type="InterPro" id="IPR032675">
    <property type="entry name" value="LRR_dom_sf"/>
</dbReference>
<evidence type="ECO:0000313" key="3">
    <source>
        <dbReference type="Proteomes" id="UP001498398"/>
    </source>
</evidence>
<evidence type="ECO:0000259" key="1">
    <source>
        <dbReference type="Pfam" id="PF12937"/>
    </source>
</evidence>